<dbReference type="RefSeq" id="WP_071805841.1">
    <property type="nucleotide sequence ID" value="NZ_MEIA01000144.1"/>
</dbReference>
<evidence type="ECO:0000313" key="3">
    <source>
        <dbReference type="Proteomes" id="UP000182486"/>
    </source>
</evidence>
<evidence type="ECO:0000313" key="2">
    <source>
        <dbReference type="EMBL" id="OJF13568.1"/>
    </source>
</evidence>
<dbReference type="SUPFAM" id="SSF47413">
    <property type="entry name" value="lambda repressor-like DNA-binding domains"/>
    <property type="match status" value="1"/>
</dbReference>
<evidence type="ECO:0000259" key="1">
    <source>
        <dbReference type="PROSITE" id="PS50943"/>
    </source>
</evidence>
<dbReference type="AlphaFoldDB" id="A0A1K0FLF9"/>
<protein>
    <submittedName>
        <fullName evidence="2">Transcriptional regulator</fullName>
    </submittedName>
</protein>
<accession>A0A1K0FLF9</accession>
<reference evidence="2 3" key="1">
    <citation type="submission" date="2016-09" db="EMBL/GenBank/DDBJ databases">
        <title>Couchioplanes caeruleus draft genome sequence.</title>
        <authorList>
            <person name="Sheehan J."/>
            <person name="Caffrey P."/>
        </authorList>
    </citation>
    <scope>NUCLEOTIDE SEQUENCE [LARGE SCALE GENOMIC DNA]</scope>
    <source>
        <strain evidence="2 3">DSM 43634</strain>
    </source>
</reference>
<keyword evidence="3" id="KW-1185">Reference proteome</keyword>
<feature type="domain" description="HTH cro/C1-type" evidence="1">
    <location>
        <begin position="8"/>
        <end position="62"/>
    </location>
</feature>
<dbReference type="InterPro" id="IPR001387">
    <property type="entry name" value="Cro/C1-type_HTH"/>
</dbReference>
<dbReference type="SMART" id="SM00530">
    <property type="entry name" value="HTH_XRE"/>
    <property type="match status" value="1"/>
</dbReference>
<gene>
    <name evidence="2" type="ORF">BG844_14420</name>
</gene>
<dbReference type="SUPFAM" id="SSF48452">
    <property type="entry name" value="TPR-like"/>
    <property type="match status" value="1"/>
</dbReference>
<dbReference type="GO" id="GO:0003677">
    <property type="term" value="F:DNA binding"/>
    <property type="evidence" value="ECO:0007669"/>
    <property type="project" value="InterPro"/>
</dbReference>
<dbReference type="Pfam" id="PF13560">
    <property type="entry name" value="HTH_31"/>
    <property type="match status" value="1"/>
</dbReference>
<dbReference type="Proteomes" id="UP000182486">
    <property type="component" value="Unassembled WGS sequence"/>
</dbReference>
<dbReference type="Gene3D" id="1.25.40.10">
    <property type="entry name" value="Tetratricopeptide repeat domain"/>
    <property type="match status" value="1"/>
</dbReference>
<comment type="caution">
    <text evidence="2">The sequence shown here is derived from an EMBL/GenBank/DDBJ whole genome shotgun (WGS) entry which is preliminary data.</text>
</comment>
<dbReference type="Gene3D" id="1.10.260.40">
    <property type="entry name" value="lambda repressor-like DNA-binding domains"/>
    <property type="match status" value="1"/>
</dbReference>
<dbReference type="PROSITE" id="PS50943">
    <property type="entry name" value="HTH_CROC1"/>
    <property type="match status" value="1"/>
</dbReference>
<dbReference type="InterPro" id="IPR010982">
    <property type="entry name" value="Lambda_DNA-bd_dom_sf"/>
</dbReference>
<proteinExistence type="predicted"/>
<organism evidence="2 3">
    <name type="scientific">Couchioplanes caeruleus subsp. caeruleus</name>
    <dbReference type="NCBI Taxonomy" id="56427"/>
    <lineage>
        <taxon>Bacteria</taxon>
        <taxon>Bacillati</taxon>
        <taxon>Actinomycetota</taxon>
        <taxon>Actinomycetes</taxon>
        <taxon>Micromonosporales</taxon>
        <taxon>Micromonosporaceae</taxon>
        <taxon>Couchioplanes</taxon>
    </lineage>
</organism>
<sequence>MDRFPDELRRLRARRGLSLRELAAAVHYGKSYLHELETGRKPPSPAVASRLDDALHANGVLAAMLGPPAPADSEGEIEALELARRVTASDVSAETLDRLERAVDAMAMAYATTPPANLVPRVRRHLEYASRLVDARKTLVQHRRLLAVGGWLSLLRATLHIDLRQAAAADAYLSIAAEFAGQAEHREIAAWCLETKAWAVLTAGDYRQALDLSRQAQGVAPRDGSAFVQATAQEGRAWARLGNRAATRRTLDRVERLADHRPFPEHPEHHYQYDPAKAHAYTATTLAWAGDPAAEAVAREVIAELEQEGARPRRVASAQLDLGLALLAAEKPDEAAAAATAAIGSGRIVPSNWWRASEVVAGVQRAGVEAHDLREQYEAFRPSEPE</sequence>
<dbReference type="EMBL" id="MEIA01000144">
    <property type="protein sequence ID" value="OJF13568.1"/>
    <property type="molecule type" value="Genomic_DNA"/>
</dbReference>
<name>A0A1K0FLF9_9ACTN</name>
<dbReference type="InterPro" id="IPR011990">
    <property type="entry name" value="TPR-like_helical_dom_sf"/>
</dbReference>